<evidence type="ECO:0000256" key="1">
    <source>
        <dbReference type="SAM" id="MobiDB-lite"/>
    </source>
</evidence>
<proteinExistence type="predicted"/>
<evidence type="ECO:0000313" key="3">
    <source>
        <dbReference type="EMBL" id="RXN92555.1"/>
    </source>
</evidence>
<comment type="caution">
    <text evidence="3">The sequence shown here is derived from an EMBL/GenBank/DDBJ whole genome shotgun (WGS) entry which is preliminary data.</text>
</comment>
<dbReference type="PROSITE" id="PS51257">
    <property type="entry name" value="PROKAR_LIPOPROTEIN"/>
    <property type="match status" value="1"/>
</dbReference>
<keyword evidence="4" id="KW-1185">Reference proteome</keyword>
<feature type="region of interest" description="Disordered" evidence="1">
    <location>
        <begin position="152"/>
        <end position="175"/>
    </location>
</feature>
<organism evidence="3 4">
    <name type="scientific">Achromobacter aloeverae</name>
    <dbReference type="NCBI Taxonomy" id="1750518"/>
    <lineage>
        <taxon>Bacteria</taxon>
        <taxon>Pseudomonadati</taxon>
        <taxon>Pseudomonadota</taxon>
        <taxon>Betaproteobacteria</taxon>
        <taxon>Burkholderiales</taxon>
        <taxon>Alcaligenaceae</taxon>
        <taxon>Achromobacter</taxon>
    </lineage>
</organism>
<dbReference type="AlphaFoldDB" id="A0A4Q1HR58"/>
<keyword evidence="2" id="KW-0732">Signal</keyword>
<evidence type="ECO:0008006" key="5">
    <source>
        <dbReference type="Google" id="ProtNLM"/>
    </source>
</evidence>
<accession>A0A4Q1HR58</accession>
<protein>
    <recommendedName>
        <fullName evidence="5">Outer membrane protein assembly factor BamE</fullName>
    </recommendedName>
</protein>
<dbReference type="OrthoDB" id="8686766at2"/>
<feature type="signal peptide" evidence="2">
    <location>
        <begin position="1"/>
        <end position="24"/>
    </location>
</feature>
<evidence type="ECO:0000256" key="2">
    <source>
        <dbReference type="SAM" id="SignalP"/>
    </source>
</evidence>
<evidence type="ECO:0000313" key="4">
    <source>
        <dbReference type="Proteomes" id="UP000290849"/>
    </source>
</evidence>
<gene>
    <name evidence="3" type="ORF">C7R54_02015</name>
</gene>
<dbReference type="Proteomes" id="UP000290849">
    <property type="component" value="Unassembled WGS sequence"/>
</dbReference>
<feature type="chain" id="PRO_5020899500" description="Outer membrane protein assembly factor BamE" evidence="2">
    <location>
        <begin position="25"/>
        <end position="175"/>
    </location>
</feature>
<reference evidence="3 4" key="1">
    <citation type="journal article" date="2017" name="Int. J. Syst. Evol. Microbiol.">
        <title>Achromobacter aloeverae sp. nov., isolated from the root of Aloe vera (L.) Burm.f.</title>
        <authorList>
            <person name="Kuncharoen N."/>
            <person name="Muramatsu Y."/>
            <person name="Shibata C."/>
            <person name="Kamakura Y."/>
            <person name="Nakagawa Y."/>
            <person name="Tanasupawat S."/>
        </authorList>
    </citation>
    <scope>NUCLEOTIDE SEQUENCE [LARGE SCALE GENOMIC DNA]</scope>
    <source>
        <strain evidence="3 4">AVA-1</strain>
    </source>
</reference>
<dbReference type="RefSeq" id="WP_129148519.1">
    <property type="nucleotide sequence ID" value="NZ_JBHSDO010000006.1"/>
</dbReference>
<dbReference type="EMBL" id="PYAL01000001">
    <property type="protein sequence ID" value="RXN92555.1"/>
    <property type="molecule type" value="Genomic_DNA"/>
</dbReference>
<sequence length="175" mass="18414">MAATRLLRIMRALACAGTVAGAMALAGCSFTTGRYYTDERVASLVPGQSTMMEATRAFNAPPTQQYPQSDGTTLARWDYKFSLVPDAIYARKSTVLQFGADGRLIRLVDSDNVILPGDSRQKLLGVYVPADPPPADVPVPAAQAPAEEPASMPIVIPGNGPVTTPVSDGKAATPH</sequence>
<name>A0A4Q1HR58_9BURK</name>